<evidence type="ECO:0000313" key="2">
    <source>
        <dbReference type="Proteomes" id="UP000887565"/>
    </source>
</evidence>
<protein>
    <submittedName>
        <fullName evidence="3">Uncharacterized protein</fullName>
    </submittedName>
</protein>
<dbReference type="AlphaFoldDB" id="A0A915KIU4"/>
<name>A0A915KIU4_ROMCU</name>
<sequence length="69" mass="7449">MEIFKIFDFPFEAYRSAPVESFPGGKLGGGDLSPTSATIALATWVTFAVGMALLILGLSILVALVYFRY</sequence>
<keyword evidence="1" id="KW-1133">Transmembrane helix</keyword>
<evidence type="ECO:0000256" key="1">
    <source>
        <dbReference type="SAM" id="Phobius"/>
    </source>
</evidence>
<organism evidence="2 3">
    <name type="scientific">Romanomermis culicivorax</name>
    <name type="common">Nematode worm</name>
    <dbReference type="NCBI Taxonomy" id="13658"/>
    <lineage>
        <taxon>Eukaryota</taxon>
        <taxon>Metazoa</taxon>
        <taxon>Ecdysozoa</taxon>
        <taxon>Nematoda</taxon>
        <taxon>Enoplea</taxon>
        <taxon>Dorylaimia</taxon>
        <taxon>Mermithida</taxon>
        <taxon>Mermithoidea</taxon>
        <taxon>Mermithidae</taxon>
        <taxon>Romanomermis</taxon>
    </lineage>
</organism>
<proteinExistence type="predicted"/>
<keyword evidence="1" id="KW-0472">Membrane</keyword>
<evidence type="ECO:0000313" key="3">
    <source>
        <dbReference type="WBParaSite" id="nRc.2.0.1.t38674-RA"/>
    </source>
</evidence>
<feature type="transmembrane region" description="Helical" evidence="1">
    <location>
        <begin position="41"/>
        <end position="67"/>
    </location>
</feature>
<dbReference type="WBParaSite" id="nRc.2.0.1.t38674-RA">
    <property type="protein sequence ID" value="nRc.2.0.1.t38674-RA"/>
    <property type="gene ID" value="nRc.2.0.1.g38674"/>
</dbReference>
<reference evidence="3" key="1">
    <citation type="submission" date="2022-11" db="UniProtKB">
        <authorList>
            <consortium name="WormBaseParasite"/>
        </authorList>
    </citation>
    <scope>IDENTIFICATION</scope>
</reference>
<keyword evidence="1" id="KW-0812">Transmembrane</keyword>
<dbReference type="Proteomes" id="UP000887565">
    <property type="component" value="Unplaced"/>
</dbReference>
<accession>A0A915KIU4</accession>
<keyword evidence="2" id="KW-1185">Reference proteome</keyword>